<evidence type="ECO:0000313" key="1">
    <source>
        <dbReference type="EMBL" id="QIK73543.1"/>
    </source>
</evidence>
<sequence length="92" mass="10491">MIPVAQWGTHEVMPGRRLTFPRLRPRRTVRVVSGPPVDLSDLYGRAEDPEAMRIATDRIMAAVTVLVERLRGEVAPADVWDHKLKQRVPRAR</sequence>
<keyword evidence="2" id="KW-1185">Reference proteome</keyword>
<dbReference type="AlphaFoldDB" id="A0A6G7Y9S3"/>
<evidence type="ECO:0000313" key="2">
    <source>
        <dbReference type="Proteomes" id="UP000501058"/>
    </source>
</evidence>
<reference evidence="1 2" key="1">
    <citation type="submission" date="2020-03" db="EMBL/GenBank/DDBJ databases">
        <title>Propioniciclava sp. nov., isolated from Hydrophilus acuminatus.</title>
        <authorList>
            <person name="Hyun D.-W."/>
            <person name="Bae J.-W."/>
        </authorList>
    </citation>
    <scope>NUCLEOTIDE SEQUENCE [LARGE SCALE GENOMIC DNA]</scope>
    <source>
        <strain evidence="1 2">HDW11</strain>
    </source>
</reference>
<dbReference type="EMBL" id="CP049865">
    <property type="protein sequence ID" value="QIK73543.1"/>
    <property type="molecule type" value="Genomic_DNA"/>
</dbReference>
<protein>
    <recommendedName>
        <fullName evidence="3">1-acyl-sn-glycerol-3-phosphate acyltransferase</fullName>
    </recommendedName>
</protein>
<name>A0A6G7Y9S3_9ACTN</name>
<dbReference type="Proteomes" id="UP000501058">
    <property type="component" value="Chromosome"/>
</dbReference>
<dbReference type="SUPFAM" id="SSF69593">
    <property type="entry name" value="Glycerol-3-phosphate (1)-acyltransferase"/>
    <property type="match status" value="1"/>
</dbReference>
<dbReference type="KEGG" id="prv:G7070_16325"/>
<organism evidence="1 2">
    <name type="scientific">Propioniciclava coleopterorum</name>
    <dbReference type="NCBI Taxonomy" id="2714937"/>
    <lineage>
        <taxon>Bacteria</taxon>
        <taxon>Bacillati</taxon>
        <taxon>Actinomycetota</taxon>
        <taxon>Actinomycetes</taxon>
        <taxon>Propionibacteriales</taxon>
        <taxon>Propionibacteriaceae</taxon>
        <taxon>Propioniciclava</taxon>
    </lineage>
</organism>
<dbReference type="RefSeq" id="WP_166234610.1">
    <property type="nucleotide sequence ID" value="NZ_CP049865.1"/>
</dbReference>
<gene>
    <name evidence="1" type="ORF">G7070_16325</name>
</gene>
<proteinExistence type="predicted"/>
<accession>A0A6G7Y9S3</accession>
<evidence type="ECO:0008006" key="3">
    <source>
        <dbReference type="Google" id="ProtNLM"/>
    </source>
</evidence>